<organism evidence="1 2">
    <name type="scientific">Hydrogenovibrio thermophilus</name>
    <dbReference type="NCBI Taxonomy" id="265883"/>
    <lineage>
        <taxon>Bacteria</taxon>
        <taxon>Pseudomonadati</taxon>
        <taxon>Pseudomonadota</taxon>
        <taxon>Gammaproteobacteria</taxon>
        <taxon>Thiotrichales</taxon>
        <taxon>Piscirickettsiaceae</taxon>
        <taxon>Hydrogenovibrio</taxon>
    </lineage>
</organism>
<dbReference type="KEGG" id="htr:EPV75_11360"/>
<proteinExistence type="predicted"/>
<dbReference type="AlphaFoldDB" id="A0A410H5L3"/>
<name>A0A410H5L3_9GAMM</name>
<keyword evidence="2" id="KW-1185">Reference proteome</keyword>
<sequence>MLNQDHCLQAKSIVCVLSRGHSKAILDDLYQRDHILATEYVSIRNQHSLLSEKDWQEMDMLRVIVAPQYADEVFEHLYHLSAVDSTEGAYMYQHNVPWVTHFELPKLPEEGVHLKDLEHPEKWPEGFDEARIEALKKLASD</sequence>
<dbReference type="Proteomes" id="UP000285478">
    <property type="component" value="Chromosome"/>
</dbReference>
<reference evidence="1 2" key="1">
    <citation type="journal article" date="2018" name="Environ. Microbiol.">
        <title>Genomes of ubiquitous marine and hypersaline Hydrogenovibrio, Thiomicrorhabdus and Thiomicrospira spp. encode a diversity of mechanisms to sustain chemolithoautotrophy in heterogeneous environments.</title>
        <authorList>
            <person name="Scott K.M."/>
            <person name="Williams J."/>
            <person name="Porter C.M.B."/>
            <person name="Russel S."/>
            <person name="Harmer T.L."/>
            <person name="Paul J.H."/>
            <person name="Antonen K.M."/>
            <person name="Bridges M.K."/>
            <person name="Camper G.J."/>
            <person name="Campla C.K."/>
            <person name="Casella L.G."/>
            <person name="Chase E."/>
            <person name="Conrad J.W."/>
            <person name="Cruz M.C."/>
            <person name="Dunlap D.S."/>
            <person name="Duran L."/>
            <person name="Fahsbender E.M."/>
            <person name="Goldsmith D.B."/>
            <person name="Keeley R.F."/>
            <person name="Kondoff M.R."/>
            <person name="Kussy B.I."/>
            <person name="Lane M.K."/>
            <person name="Lawler S."/>
            <person name="Leigh B.A."/>
            <person name="Lewis C."/>
            <person name="Lostal L.M."/>
            <person name="Marking D."/>
            <person name="Mancera P.A."/>
            <person name="McClenthan E.C."/>
            <person name="McIntyre E.A."/>
            <person name="Mine J.A."/>
            <person name="Modi S."/>
            <person name="Moore B.D."/>
            <person name="Morgan W.A."/>
            <person name="Nelson K.M."/>
            <person name="Nguyen K.N."/>
            <person name="Ogburn N."/>
            <person name="Parrino D.G."/>
            <person name="Pedapudi A.D."/>
            <person name="Pelham R.P."/>
            <person name="Preece A.M."/>
            <person name="Rampersad E.A."/>
            <person name="Richardson J.C."/>
            <person name="Rodgers C.M."/>
            <person name="Schaffer B.L."/>
            <person name="Sheridan N.E."/>
            <person name="Solone M.R."/>
            <person name="Staley Z.R."/>
            <person name="Tabuchi M."/>
            <person name="Waide R.J."/>
            <person name="Wanjugi P.W."/>
            <person name="Young S."/>
            <person name="Clum A."/>
            <person name="Daum C."/>
            <person name="Huntemann M."/>
            <person name="Ivanova N."/>
            <person name="Kyrpides N."/>
            <person name="Mikhailova N."/>
            <person name="Palaniappan K."/>
            <person name="Pillay M."/>
            <person name="Reddy T.B.K."/>
            <person name="Shapiro N."/>
            <person name="Stamatis D."/>
            <person name="Varghese N."/>
            <person name="Woyke T."/>
            <person name="Boden R."/>
            <person name="Freyermuth S.K."/>
            <person name="Kerfeld C.A."/>
        </authorList>
    </citation>
    <scope>NUCLEOTIDE SEQUENCE [LARGE SCALE GENOMIC DNA]</scope>
    <source>
        <strain evidence="1 2">JR-2</strain>
    </source>
</reference>
<evidence type="ECO:0000313" key="1">
    <source>
        <dbReference type="EMBL" id="QAB16218.1"/>
    </source>
</evidence>
<dbReference type="EMBL" id="CP035033">
    <property type="protein sequence ID" value="QAB16218.1"/>
    <property type="molecule type" value="Genomic_DNA"/>
</dbReference>
<dbReference type="RefSeq" id="WP_051673451.1">
    <property type="nucleotide sequence ID" value="NZ_CP035033.1"/>
</dbReference>
<evidence type="ECO:0000313" key="2">
    <source>
        <dbReference type="Proteomes" id="UP000285478"/>
    </source>
</evidence>
<gene>
    <name evidence="1" type="ORF">EPV75_11360</name>
</gene>
<protein>
    <submittedName>
        <fullName evidence="1">Uncharacterized protein</fullName>
    </submittedName>
</protein>
<accession>A0A410H5L3</accession>